<sequence>MLKQAQSPPCFDQLVVFTDAEPLLRRITGLHQGQCKGQVRRPQIVPEATVHVLVEWPGTGPSFGIDPRVVALSKPHSTA</sequence>
<protein>
    <submittedName>
        <fullName evidence="2">Protein-serine/threonine phosphatase</fullName>
    </submittedName>
</protein>
<keyword evidence="1" id="KW-1185">Reference proteome</keyword>
<dbReference type="AlphaFoldDB" id="A0A7E4UUN2"/>
<evidence type="ECO:0000313" key="2">
    <source>
        <dbReference type="WBParaSite" id="Pan_g13057.t1"/>
    </source>
</evidence>
<dbReference type="Proteomes" id="UP000492821">
    <property type="component" value="Unassembled WGS sequence"/>
</dbReference>
<evidence type="ECO:0000313" key="1">
    <source>
        <dbReference type="Proteomes" id="UP000492821"/>
    </source>
</evidence>
<accession>A0A7E4UUN2</accession>
<reference evidence="2" key="2">
    <citation type="submission" date="2020-10" db="UniProtKB">
        <authorList>
            <consortium name="WormBaseParasite"/>
        </authorList>
    </citation>
    <scope>IDENTIFICATION</scope>
</reference>
<dbReference type="WBParaSite" id="Pan_g13057.t1">
    <property type="protein sequence ID" value="Pan_g13057.t1"/>
    <property type="gene ID" value="Pan_g13057"/>
</dbReference>
<organism evidence="1 2">
    <name type="scientific">Panagrellus redivivus</name>
    <name type="common">Microworm</name>
    <dbReference type="NCBI Taxonomy" id="6233"/>
    <lineage>
        <taxon>Eukaryota</taxon>
        <taxon>Metazoa</taxon>
        <taxon>Ecdysozoa</taxon>
        <taxon>Nematoda</taxon>
        <taxon>Chromadorea</taxon>
        <taxon>Rhabditida</taxon>
        <taxon>Tylenchina</taxon>
        <taxon>Panagrolaimomorpha</taxon>
        <taxon>Panagrolaimoidea</taxon>
        <taxon>Panagrolaimidae</taxon>
        <taxon>Panagrellus</taxon>
    </lineage>
</organism>
<name>A0A7E4UUN2_PANRE</name>
<proteinExistence type="predicted"/>
<reference evidence="1" key="1">
    <citation type="journal article" date="2013" name="Genetics">
        <title>The draft genome and transcriptome of Panagrellus redivivus are shaped by the harsh demands of a free-living lifestyle.</title>
        <authorList>
            <person name="Srinivasan J."/>
            <person name="Dillman A.R."/>
            <person name="Macchietto M.G."/>
            <person name="Heikkinen L."/>
            <person name="Lakso M."/>
            <person name="Fracchia K.M."/>
            <person name="Antoshechkin I."/>
            <person name="Mortazavi A."/>
            <person name="Wong G."/>
            <person name="Sternberg P.W."/>
        </authorList>
    </citation>
    <scope>NUCLEOTIDE SEQUENCE [LARGE SCALE GENOMIC DNA]</scope>
    <source>
        <strain evidence="1">MT8872</strain>
    </source>
</reference>